<dbReference type="PANTHER" id="PTHR33308:SF9">
    <property type="entry name" value="PEPTIDOGLYCAN HYDROLASE FLGJ"/>
    <property type="match status" value="1"/>
</dbReference>
<dbReference type="InterPro" id="IPR019301">
    <property type="entry name" value="Flagellar_prot_FlgJ_N"/>
</dbReference>
<dbReference type="InterPro" id="IPR002901">
    <property type="entry name" value="MGlyc_endo_b_GlcNAc-like_dom"/>
</dbReference>
<sequence length="363" mass="40328">MQLHRTQAQSSASYTDLNRLQKLKVGEDRDSEANIRQVAQEFESLFISEMLKAMRSANDVLADDNLFNSSESKAYRDMHDQQLAVTMAQGRGIGMADVLVRQMSEMHKPRGGSNPFPGMQNKVDSIGTDIQVQPVEAQNALRRTAIQNPVMPQRAVHGAHSTGDAVGVKQKSAVHSYAAISQQKPVQTPQQLTVDGFNTPQEFISAMLPMAQQAADKLGVDPRYLVAQAALETGWGKNMVRDAQGQNTFNLFGIKAHGWKGESAQAATSEFVKGVKVTEKADFRKYDSFAQSFNDYVSFIQSNSRYQEALKVADNPEQYLRELQRAGYATDPQYAQKISRIAQQMQDFQQTAHAPKPRIAERG</sequence>
<keyword evidence="10" id="KW-0961">Cell wall biogenesis/degradation</keyword>
<dbReference type="InterPro" id="IPR023346">
    <property type="entry name" value="Lysozyme-like_dom_sf"/>
</dbReference>
<comment type="caution">
    <text evidence="13">The sequence shown here is derived from an EMBL/GenBank/DDBJ whole genome shotgun (WGS) entry which is preliminary data.</text>
</comment>
<comment type="function">
    <text evidence="1">Flagellum-specific muramidase which hydrolyzes the peptidoglycan layer to assemble the rod structure in the periplasmic space.</text>
</comment>
<protein>
    <recommendedName>
        <fullName evidence="5">Peptidoglycan hydrolase FlgJ</fullName>
    </recommendedName>
    <alternativeName>
        <fullName evidence="11">Muramidase FlgJ</fullName>
    </alternativeName>
</protein>
<accession>A0ABT7SQ91</accession>
<dbReference type="Pfam" id="PF01832">
    <property type="entry name" value="Glucosaminidase"/>
    <property type="match status" value="1"/>
</dbReference>
<evidence type="ECO:0000256" key="1">
    <source>
        <dbReference type="ARBA" id="ARBA00002954"/>
    </source>
</evidence>
<keyword evidence="13" id="KW-0966">Cell projection</keyword>
<evidence type="ECO:0000256" key="7">
    <source>
        <dbReference type="ARBA" id="ARBA00022795"/>
    </source>
</evidence>
<reference evidence="13 14" key="1">
    <citation type="submission" date="2023-06" db="EMBL/GenBank/DDBJ databases">
        <title>Thiopseudomonas sp. CY1220 draft genome sequence.</title>
        <authorList>
            <person name="Zhao G."/>
            <person name="An M."/>
        </authorList>
    </citation>
    <scope>NUCLEOTIDE SEQUENCE [LARGE SCALE GENOMIC DNA]</scope>
    <source>
        <strain evidence="13 14">CY1220</strain>
    </source>
</reference>
<dbReference type="SUPFAM" id="SSF53955">
    <property type="entry name" value="Lysozyme-like"/>
    <property type="match status" value="1"/>
</dbReference>
<gene>
    <name evidence="13" type="primary">flgJ</name>
    <name evidence="13" type="ORF">QEZ41_08690</name>
</gene>
<comment type="similarity">
    <text evidence="4">In the C-terminal section; belongs to the glycosyl hydrolase 73 family.</text>
</comment>
<dbReference type="EMBL" id="JAUCDY010000010">
    <property type="protein sequence ID" value="MDM7858350.1"/>
    <property type="molecule type" value="Genomic_DNA"/>
</dbReference>
<dbReference type="Pfam" id="PF10135">
    <property type="entry name" value="Rod-binding"/>
    <property type="match status" value="1"/>
</dbReference>
<dbReference type="InterPro" id="IPR051056">
    <property type="entry name" value="Glycosyl_Hydrolase_73"/>
</dbReference>
<evidence type="ECO:0000256" key="6">
    <source>
        <dbReference type="ARBA" id="ARBA00022764"/>
    </source>
</evidence>
<keyword evidence="13" id="KW-0282">Flagellum</keyword>
<dbReference type="Gene3D" id="2.10.70.40">
    <property type="entry name" value="peptidoglycan hydrolase"/>
    <property type="match status" value="1"/>
</dbReference>
<evidence type="ECO:0000313" key="13">
    <source>
        <dbReference type="EMBL" id="MDM7858350.1"/>
    </source>
</evidence>
<evidence type="ECO:0000256" key="10">
    <source>
        <dbReference type="ARBA" id="ARBA00023316"/>
    </source>
</evidence>
<feature type="domain" description="Mannosyl-glycoprotein endo-beta-N-acetylglucosamidase-like" evidence="12">
    <location>
        <begin position="191"/>
        <end position="347"/>
    </location>
</feature>
<comment type="subcellular location">
    <subcellularLocation>
        <location evidence="2">Periplasm</location>
    </subcellularLocation>
</comment>
<comment type="similarity">
    <text evidence="3">In the N-terminal section; belongs to the FlgJ family.</text>
</comment>
<evidence type="ECO:0000313" key="14">
    <source>
        <dbReference type="Proteomes" id="UP001241056"/>
    </source>
</evidence>
<keyword evidence="14" id="KW-1185">Reference proteome</keyword>
<evidence type="ECO:0000259" key="12">
    <source>
        <dbReference type="SMART" id="SM00047"/>
    </source>
</evidence>
<dbReference type="SMART" id="SM00047">
    <property type="entry name" value="LYZ2"/>
    <property type="match status" value="1"/>
</dbReference>
<organism evidence="13 14">
    <name type="scientific">Thiopseudomonas acetoxidans</name>
    <dbReference type="NCBI Taxonomy" id="3041622"/>
    <lineage>
        <taxon>Bacteria</taxon>
        <taxon>Pseudomonadati</taxon>
        <taxon>Pseudomonadota</taxon>
        <taxon>Gammaproteobacteria</taxon>
        <taxon>Pseudomonadales</taxon>
        <taxon>Pseudomonadaceae</taxon>
        <taxon>Thiopseudomonas</taxon>
    </lineage>
</organism>
<keyword evidence="6" id="KW-0574">Periplasm</keyword>
<evidence type="ECO:0000256" key="3">
    <source>
        <dbReference type="ARBA" id="ARBA00006880"/>
    </source>
</evidence>
<dbReference type="Gene3D" id="1.10.530.10">
    <property type="match status" value="1"/>
</dbReference>
<evidence type="ECO:0000256" key="8">
    <source>
        <dbReference type="ARBA" id="ARBA00022801"/>
    </source>
</evidence>
<dbReference type="PANTHER" id="PTHR33308">
    <property type="entry name" value="PEPTIDOGLYCAN HYDROLASE FLGJ"/>
    <property type="match status" value="1"/>
</dbReference>
<dbReference type="GO" id="GO:0016787">
    <property type="term" value="F:hydrolase activity"/>
    <property type="evidence" value="ECO:0007669"/>
    <property type="project" value="UniProtKB-KW"/>
</dbReference>
<evidence type="ECO:0000256" key="11">
    <source>
        <dbReference type="ARBA" id="ARBA00030835"/>
    </source>
</evidence>
<dbReference type="NCBIfam" id="TIGR02541">
    <property type="entry name" value="flagell_FlgJ"/>
    <property type="match status" value="1"/>
</dbReference>
<evidence type="ECO:0000256" key="2">
    <source>
        <dbReference type="ARBA" id="ARBA00004418"/>
    </source>
</evidence>
<proteinExistence type="inferred from homology"/>
<name>A0ABT7SQ91_9GAMM</name>
<keyword evidence="8 13" id="KW-0378">Hydrolase</keyword>
<keyword evidence="7" id="KW-1005">Bacterial flagellum biogenesis</keyword>
<evidence type="ECO:0000256" key="9">
    <source>
        <dbReference type="ARBA" id="ARBA00023295"/>
    </source>
</evidence>
<keyword evidence="13" id="KW-0969">Cilium</keyword>
<dbReference type="Proteomes" id="UP001241056">
    <property type="component" value="Unassembled WGS sequence"/>
</dbReference>
<evidence type="ECO:0000256" key="4">
    <source>
        <dbReference type="ARBA" id="ARBA00007974"/>
    </source>
</evidence>
<evidence type="ECO:0000256" key="5">
    <source>
        <dbReference type="ARBA" id="ARBA00013433"/>
    </source>
</evidence>
<keyword evidence="9" id="KW-0326">Glycosidase</keyword>
<dbReference type="InterPro" id="IPR013377">
    <property type="entry name" value="FlgJ"/>
</dbReference>
<dbReference type="RefSeq" id="WP_289411048.1">
    <property type="nucleotide sequence ID" value="NZ_JAUCDY010000010.1"/>
</dbReference>